<dbReference type="EMBL" id="JAPDDT010000003">
    <property type="protein sequence ID" value="MCW1922859.1"/>
    <property type="molecule type" value="Genomic_DNA"/>
</dbReference>
<accession>A0ABT3GGW9</accession>
<reference evidence="1 2" key="1">
    <citation type="submission" date="2022-10" db="EMBL/GenBank/DDBJ databases">
        <title>Luteolibacter arcticus strain CCTCC AB 2014275, whole genome shotgun sequencing project.</title>
        <authorList>
            <person name="Zhao G."/>
            <person name="Shen L."/>
        </authorList>
    </citation>
    <scope>NUCLEOTIDE SEQUENCE [LARGE SCALE GENOMIC DNA]</scope>
    <source>
        <strain evidence="1 2">CCTCC AB 2014275</strain>
    </source>
</reference>
<evidence type="ECO:0000313" key="1">
    <source>
        <dbReference type="EMBL" id="MCW1922859.1"/>
    </source>
</evidence>
<dbReference type="PANTHER" id="PTHR31252">
    <property type="entry name" value="DUF4419 DOMAIN-CONTAINING PROTEIN"/>
    <property type="match status" value="1"/>
</dbReference>
<comment type="caution">
    <text evidence="1">The sequence shown here is derived from an EMBL/GenBank/DDBJ whole genome shotgun (WGS) entry which is preliminary data.</text>
</comment>
<proteinExistence type="predicted"/>
<organism evidence="1 2">
    <name type="scientific">Luteolibacter arcticus</name>
    <dbReference type="NCBI Taxonomy" id="1581411"/>
    <lineage>
        <taxon>Bacteria</taxon>
        <taxon>Pseudomonadati</taxon>
        <taxon>Verrucomicrobiota</taxon>
        <taxon>Verrucomicrobiia</taxon>
        <taxon>Verrucomicrobiales</taxon>
        <taxon>Verrucomicrobiaceae</taxon>
        <taxon>Luteolibacter</taxon>
    </lineage>
</organism>
<name>A0ABT3GGW9_9BACT</name>
<dbReference type="Proteomes" id="UP001320876">
    <property type="component" value="Unassembled WGS sequence"/>
</dbReference>
<protein>
    <submittedName>
        <fullName evidence="1">DUF4419 domain-containing protein</fullName>
    </submittedName>
</protein>
<evidence type="ECO:0000313" key="2">
    <source>
        <dbReference type="Proteomes" id="UP001320876"/>
    </source>
</evidence>
<gene>
    <name evidence="1" type="ORF">OKA05_09880</name>
</gene>
<dbReference type="Pfam" id="PF14388">
    <property type="entry name" value="DUF4419"/>
    <property type="match status" value="1"/>
</dbReference>
<dbReference type="InterPro" id="IPR025533">
    <property type="entry name" value="DUF4419"/>
</dbReference>
<keyword evidence="2" id="KW-1185">Reference proteome</keyword>
<sequence>MESEGFHGFLLAAHRAFMDHRPLVLSPDDVWVCIAQGFAIHVDQIAETLRRRLVPHEGQAKIIVIRNEFRRGSPDNDWQGCFREFSDEIGSYLGSTRDLITAGFSTTGAIEKAASEIVLMAAMRHYFDYELVTRCGIPNVTLLGTEEDWRSIRRRAEALTDFDLGWWMRALLPVLDQFVAAAEGRADREFWRSFYKWNGFSGGPFVSGWINALFPYLEGRARVGSPLLVRNDGVVGLMHEGINADRFPSGMSVAPFIWDYFGIKIPMKLFGGFAGVSQDPETLALRPAIGWAVAEDVGSGG</sequence>
<dbReference type="PANTHER" id="PTHR31252:SF11">
    <property type="entry name" value="DUF4419 DOMAIN-CONTAINING PROTEIN"/>
    <property type="match status" value="1"/>
</dbReference>